<evidence type="ECO:0000313" key="4">
    <source>
        <dbReference type="EMBL" id="CAD9506629.1"/>
    </source>
</evidence>
<reference evidence="4" key="1">
    <citation type="submission" date="2021-01" db="EMBL/GenBank/DDBJ databases">
        <authorList>
            <person name="Corre E."/>
            <person name="Pelletier E."/>
            <person name="Niang G."/>
            <person name="Scheremetjew M."/>
            <person name="Finn R."/>
            <person name="Kale V."/>
            <person name="Holt S."/>
            <person name="Cochrane G."/>
            <person name="Meng A."/>
            <person name="Brown T."/>
            <person name="Cohen L."/>
        </authorList>
    </citation>
    <scope>NUCLEOTIDE SEQUENCE</scope>
    <source>
        <strain evidence="4">CCMP826</strain>
    </source>
</reference>
<keyword evidence="1" id="KW-0677">Repeat</keyword>
<proteinExistence type="predicted"/>
<dbReference type="Gene3D" id="1.25.40.20">
    <property type="entry name" value="Ankyrin repeat-containing domain"/>
    <property type="match status" value="1"/>
</dbReference>
<organism evidence="4">
    <name type="scientific">Helicotheca tamesis</name>
    <dbReference type="NCBI Taxonomy" id="374047"/>
    <lineage>
        <taxon>Eukaryota</taxon>
        <taxon>Sar</taxon>
        <taxon>Stramenopiles</taxon>
        <taxon>Ochrophyta</taxon>
        <taxon>Bacillariophyta</taxon>
        <taxon>Mediophyceae</taxon>
        <taxon>Lithodesmiophycidae</taxon>
        <taxon>Lithodesmiales</taxon>
        <taxon>Lithodesmiaceae</taxon>
        <taxon>Helicotheca</taxon>
    </lineage>
</organism>
<dbReference type="PANTHER" id="PTHR24186">
    <property type="entry name" value="PROTEIN PHOSPHATASE 1 REGULATORY SUBUNIT"/>
    <property type="match status" value="1"/>
</dbReference>
<feature type="region of interest" description="Disordered" evidence="3">
    <location>
        <begin position="244"/>
        <end position="274"/>
    </location>
</feature>
<name>A0A7S2I364_9STRA</name>
<gene>
    <name evidence="4" type="ORF">HTAM1171_LOCUS9060</name>
</gene>
<evidence type="ECO:0000256" key="3">
    <source>
        <dbReference type="SAM" id="MobiDB-lite"/>
    </source>
</evidence>
<keyword evidence="2" id="KW-0040">ANK repeat</keyword>
<evidence type="ECO:0000256" key="1">
    <source>
        <dbReference type="ARBA" id="ARBA00022737"/>
    </source>
</evidence>
<accession>A0A7S2I364</accession>
<sequence>MTSTLSTPNDSSNPSTLTNLICNRNLPCDKIISRIQSNPNEAKNIDSNGYTPLHHILKHRDAAAAPIEMYRLLLDVYPGAAGKTTKTGQTPLALACWRRVPLEVLSILAEACPKAARIPDGKGVYPLVALWKSYVMYFGGNDDYVHVIFATCSEEWKRGCWDMFDLLLRLTYQGTTARDNDGGSLCNVRYQTLHAAAGIPWCPPALTRLAIRHHRHQLQVMDNNGRLPLSITAASNMSSFTSNDYMEQTEQSKDGRFSSNDRTPSDGIDLDQRKNKDDNLNILTKAYPHAACIPDDDGRLALHMALESGKPSWKESVKDLALAAPEAMQSRDAVTFLYPYQLAAIHGNKTAAFELLVACPHVLLS</sequence>
<dbReference type="AlphaFoldDB" id="A0A7S2I364"/>
<dbReference type="EMBL" id="HBGV01014740">
    <property type="protein sequence ID" value="CAD9506629.1"/>
    <property type="molecule type" value="Transcribed_RNA"/>
</dbReference>
<evidence type="ECO:0000256" key="2">
    <source>
        <dbReference type="ARBA" id="ARBA00023043"/>
    </source>
</evidence>
<dbReference type="PANTHER" id="PTHR24186:SF50">
    <property type="entry name" value="ANKYRIN REPEAT-CONTAINING PROTEIN ITN1-LIKE ISOFORM X1"/>
    <property type="match status" value="1"/>
</dbReference>
<dbReference type="SUPFAM" id="SSF48403">
    <property type="entry name" value="Ankyrin repeat"/>
    <property type="match status" value="1"/>
</dbReference>
<dbReference type="GO" id="GO:0005886">
    <property type="term" value="C:plasma membrane"/>
    <property type="evidence" value="ECO:0007669"/>
    <property type="project" value="TreeGrafter"/>
</dbReference>
<dbReference type="InterPro" id="IPR036770">
    <property type="entry name" value="Ankyrin_rpt-contain_sf"/>
</dbReference>
<protein>
    <submittedName>
        <fullName evidence="4">Uncharacterized protein</fullName>
    </submittedName>
</protein>